<name>A0A3P7P0B7_9FIRM</name>
<evidence type="ECO:0000256" key="1">
    <source>
        <dbReference type="SAM" id="MobiDB-lite"/>
    </source>
</evidence>
<proteinExistence type="predicted"/>
<dbReference type="KEGG" id="cbar:PATL70BA_2742"/>
<reference evidence="3 4" key="1">
    <citation type="submission" date="2018-09" db="EMBL/GenBank/DDBJ databases">
        <authorList>
            <person name="Postec A."/>
        </authorList>
    </citation>
    <scope>NUCLEOTIDE SEQUENCE [LARGE SCALE GENOMIC DNA]</scope>
    <source>
        <strain evidence="3">70B-A</strain>
    </source>
</reference>
<evidence type="ECO:0000313" key="3">
    <source>
        <dbReference type="EMBL" id="VDN48645.1"/>
    </source>
</evidence>
<gene>
    <name evidence="3" type="ORF">PATL70BA_2742</name>
</gene>
<dbReference type="EMBL" id="LR130778">
    <property type="protein sequence ID" value="VDN48645.1"/>
    <property type="molecule type" value="Genomic_DNA"/>
</dbReference>
<dbReference type="AlphaFoldDB" id="A0A3P7P0B7"/>
<accession>A0A3P7P0B7</accession>
<protein>
    <recommendedName>
        <fullName evidence="5">DUF2680 domain-containing protein</fullName>
    </recommendedName>
</protein>
<keyword evidence="4" id="KW-1185">Reference proteome</keyword>
<evidence type="ECO:0008006" key="5">
    <source>
        <dbReference type="Google" id="ProtNLM"/>
    </source>
</evidence>
<dbReference type="Proteomes" id="UP000279029">
    <property type="component" value="Chromosome"/>
</dbReference>
<feature type="chain" id="PRO_5017948232" description="DUF2680 domain-containing protein" evidence="2">
    <location>
        <begin position="27"/>
        <end position="162"/>
    </location>
</feature>
<dbReference type="RefSeq" id="WP_125137755.1">
    <property type="nucleotide sequence ID" value="NZ_LR130778.1"/>
</dbReference>
<feature type="region of interest" description="Disordered" evidence="1">
    <location>
        <begin position="132"/>
        <end position="162"/>
    </location>
</feature>
<organism evidence="3 4">
    <name type="scientific">Petrocella atlantisensis</name>
    <dbReference type="NCBI Taxonomy" id="2173034"/>
    <lineage>
        <taxon>Bacteria</taxon>
        <taxon>Bacillati</taxon>
        <taxon>Bacillota</taxon>
        <taxon>Clostridia</taxon>
        <taxon>Lachnospirales</taxon>
        <taxon>Vallitaleaceae</taxon>
        <taxon>Petrocella</taxon>
    </lineage>
</organism>
<keyword evidence="2" id="KW-0732">Signal</keyword>
<evidence type="ECO:0000313" key="4">
    <source>
        <dbReference type="Proteomes" id="UP000279029"/>
    </source>
</evidence>
<dbReference type="OrthoDB" id="1809211at2"/>
<feature type="signal peptide" evidence="2">
    <location>
        <begin position="1"/>
        <end position="26"/>
    </location>
</feature>
<evidence type="ECO:0000256" key="2">
    <source>
        <dbReference type="SAM" id="SignalP"/>
    </source>
</evidence>
<sequence length="162" mass="16916">MKKSRKLVVSMSALVLVAATSIGVYAAENMSPAQSLSELTGMSVEELYEAKGDQTFGVLAQELEVEDAFRTDMVANKLAIIEERVAQGTITREAADEMIAVILENQENCDGTGLNQGDLRLGLGFGQGNGMGTGERVGGGHGFGSRNGSGLGQGQGFGSRNN</sequence>